<dbReference type="Pfam" id="PF10190">
    <property type="entry name" value="Tmemb_170"/>
    <property type="match status" value="1"/>
</dbReference>
<dbReference type="EMBL" id="JARBDR010000917">
    <property type="protein sequence ID" value="KAJ8303226.1"/>
    <property type="molecule type" value="Genomic_DNA"/>
</dbReference>
<comment type="similarity">
    <text evidence="2">Belongs to the TMEM170 family.</text>
</comment>
<evidence type="ECO:0000256" key="2">
    <source>
        <dbReference type="ARBA" id="ARBA00006325"/>
    </source>
</evidence>
<evidence type="ECO:0000256" key="1">
    <source>
        <dbReference type="ARBA" id="ARBA00004141"/>
    </source>
</evidence>
<protein>
    <recommendedName>
        <fullName evidence="9">Transmembrane protein 170A</fullName>
    </recommendedName>
</protein>
<evidence type="ECO:0000313" key="8">
    <source>
        <dbReference type="Proteomes" id="UP001217089"/>
    </source>
</evidence>
<name>A0ABQ9EFM0_TEGGR</name>
<dbReference type="PANTHER" id="PTHR22779:SF6">
    <property type="entry name" value="SD17342P"/>
    <property type="match status" value="1"/>
</dbReference>
<proteinExistence type="inferred from homology"/>
<evidence type="ECO:0008006" key="9">
    <source>
        <dbReference type="Google" id="ProtNLM"/>
    </source>
</evidence>
<keyword evidence="5 6" id="KW-0472">Membrane</keyword>
<sequence length="128" mass="14298">MDGSDFKPKDSFENVISLTNHEPLIGFAEMWYNIFLWALFSSIFVHVLAGLIAFCRLRKHKIGRWISVLILAMGVLSPLTGGVITSAAIAGFYRGSDFQMKPFYAFCWGISQTVIVVVVSFSRILSTL</sequence>
<dbReference type="Proteomes" id="UP001217089">
    <property type="component" value="Unassembled WGS sequence"/>
</dbReference>
<evidence type="ECO:0000256" key="3">
    <source>
        <dbReference type="ARBA" id="ARBA00022692"/>
    </source>
</evidence>
<evidence type="ECO:0000256" key="6">
    <source>
        <dbReference type="SAM" id="Phobius"/>
    </source>
</evidence>
<organism evidence="7 8">
    <name type="scientific">Tegillarca granosa</name>
    <name type="common">Malaysian cockle</name>
    <name type="synonym">Anadara granosa</name>
    <dbReference type="NCBI Taxonomy" id="220873"/>
    <lineage>
        <taxon>Eukaryota</taxon>
        <taxon>Metazoa</taxon>
        <taxon>Spiralia</taxon>
        <taxon>Lophotrochozoa</taxon>
        <taxon>Mollusca</taxon>
        <taxon>Bivalvia</taxon>
        <taxon>Autobranchia</taxon>
        <taxon>Pteriomorphia</taxon>
        <taxon>Arcoida</taxon>
        <taxon>Arcoidea</taxon>
        <taxon>Arcidae</taxon>
        <taxon>Tegillarca</taxon>
    </lineage>
</organism>
<feature type="transmembrane region" description="Helical" evidence="6">
    <location>
        <begin position="66"/>
        <end position="91"/>
    </location>
</feature>
<evidence type="ECO:0000256" key="5">
    <source>
        <dbReference type="ARBA" id="ARBA00023136"/>
    </source>
</evidence>
<comment type="caution">
    <text evidence="7">The sequence shown here is derived from an EMBL/GenBank/DDBJ whole genome shotgun (WGS) entry which is preliminary data.</text>
</comment>
<keyword evidence="3 6" id="KW-0812">Transmembrane</keyword>
<feature type="transmembrane region" description="Helical" evidence="6">
    <location>
        <begin position="103"/>
        <end position="125"/>
    </location>
</feature>
<evidence type="ECO:0000256" key="4">
    <source>
        <dbReference type="ARBA" id="ARBA00022989"/>
    </source>
</evidence>
<keyword evidence="4 6" id="KW-1133">Transmembrane helix</keyword>
<gene>
    <name evidence="7" type="ORF">KUTeg_019622</name>
</gene>
<accession>A0ABQ9EFM0</accession>
<reference evidence="7 8" key="1">
    <citation type="submission" date="2022-12" db="EMBL/GenBank/DDBJ databases">
        <title>Chromosome-level genome of Tegillarca granosa.</title>
        <authorList>
            <person name="Kim J."/>
        </authorList>
    </citation>
    <scope>NUCLEOTIDE SEQUENCE [LARGE SCALE GENOMIC DNA]</scope>
    <source>
        <strain evidence="7">Teg-2019</strain>
        <tissue evidence="7">Adductor muscle</tissue>
    </source>
</reference>
<evidence type="ECO:0000313" key="7">
    <source>
        <dbReference type="EMBL" id="KAJ8303226.1"/>
    </source>
</evidence>
<dbReference type="InterPro" id="IPR019334">
    <property type="entry name" value="TMEM170A/B/YPR153W-like"/>
</dbReference>
<feature type="transmembrane region" description="Helical" evidence="6">
    <location>
        <begin position="34"/>
        <end position="54"/>
    </location>
</feature>
<dbReference type="PANTHER" id="PTHR22779">
    <property type="entry name" value="SD17342P"/>
    <property type="match status" value="1"/>
</dbReference>
<comment type="subcellular location">
    <subcellularLocation>
        <location evidence="1">Membrane</location>
        <topology evidence="1">Multi-pass membrane protein</topology>
    </subcellularLocation>
</comment>
<keyword evidence="8" id="KW-1185">Reference proteome</keyword>